<evidence type="ECO:0000256" key="1">
    <source>
        <dbReference type="ARBA" id="ARBA00023015"/>
    </source>
</evidence>
<keyword evidence="2" id="KW-0238">DNA-binding</keyword>
<protein>
    <submittedName>
        <fullName evidence="5">DeoR/GlpR transcriptional regulator</fullName>
    </submittedName>
</protein>
<dbReference type="Pfam" id="PF00455">
    <property type="entry name" value="DeoRC"/>
    <property type="match status" value="1"/>
</dbReference>
<dbReference type="PANTHER" id="PTHR30363:SF44">
    <property type="entry name" value="AGA OPERON TRANSCRIPTIONAL REPRESSOR-RELATED"/>
    <property type="match status" value="1"/>
</dbReference>
<name>A0A6M0QD35_9BACI</name>
<dbReference type="Pfam" id="PF08220">
    <property type="entry name" value="HTH_DeoR"/>
    <property type="match status" value="1"/>
</dbReference>
<dbReference type="AlphaFoldDB" id="A0A6M0QD35"/>
<dbReference type="SUPFAM" id="SSF100950">
    <property type="entry name" value="NagB/RpiA/CoA transferase-like"/>
    <property type="match status" value="1"/>
</dbReference>
<dbReference type="InterPro" id="IPR037171">
    <property type="entry name" value="NagB/RpiA_transferase-like"/>
</dbReference>
<keyword evidence="6" id="KW-1185">Reference proteome</keyword>
<accession>A0A6M0QD35</accession>
<dbReference type="EMBL" id="JAAIWM010000007">
    <property type="protein sequence ID" value="NEY73460.1"/>
    <property type="molecule type" value="Genomic_DNA"/>
</dbReference>
<evidence type="ECO:0000256" key="2">
    <source>
        <dbReference type="ARBA" id="ARBA00023125"/>
    </source>
</evidence>
<dbReference type="PANTHER" id="PTHR30363">
    <property type="entry name" value="HTH-TYPE TRANSCRIPTIONAL REGULATOR SRLR-RELATED"/>
    <property type="match status" value="1"/>
</dbReference>
<dbReference type="InterPro" id="IPR014036">
    <property type="entry name" value="DeoR-like_C"/>
</dbReference>
<evidence type="ECO:0000313" key="6">
    <source>
        <dbReference type="Proteomes" id="UP000481043"/>
    </source>
</evidence>
<organism evidence="5 6">
    <name type="scientific">Bacillus mesophilus</name>
    <dbReference type="NCBI Taxonomy" id="1808955"/>
    <lineage>
        <taxon>Bacteria</taxon>
        <taxon>Bacillati</taxon>
        <taxon>Bacillota</taxon>
        <taxon>Bacilli</taxon>
        <taxon>Bacillales</taxon>
        <taxon>Bacillaceae</taxon>
        <taxon>Bacillus</taxon>
    </lineage>
</organism>
<gene>
    <name evidence="5" type="ORF">G4D63_17125</name>
</gene>
<evidence type="ECO:0000256" key="3">
    <source>
        <dbReference type="ARBA" id="ARBA00023163"/>
    </source>
</evidence>
<evidence type="ECO:0000259" key="4">
    <source>
        <dbReference type="PROSITE" id="PS51000"/>
    </source>
</evidence>
<dbReference type="InterPro" id="IPR001034">
    <property type="entry name" value="DeoR_HTH"/>
</dbReference>
<feature type="domain" description="HTH deoR-type" evidence="4">
    <location>
        <begin position="3"/>
        <end position="58"/>
    </location>
</feature>
<dbReference type="PROSITE" id="PS00894">
    <property type="entry name" value="HTH_DEOR_1"/>
    <property type="match status" value="1"/>
</dbReference>
<dbReference type="SMART" id="SM01134">
    <property type="entry name" value="DeoRC"/>
    <property type="match status" value="1"/>
</dbReference>
<dbReference type="InterPro" id="IPR050313">
    <property type="entry name" value="Carb_Metab_HTH_regulators"/>
</dbReference>
<sequence length="259" mass="28783">MLQEERQKLILTELKEHHSVRIANLCKKLGVTRETIRRDLHELEESGHLKKVHGGAVQVKASLEPSYQKRELINTKEKESLAKKAASLIEDGDAVYFDIGTTTLLIPKFMKEKKNVTVITNGVKVAMALAECPGVKVILTGGEMRVGEMALSGATALKTIEPFYIDKAFIGVGGIDSQVITDYHLEEKEIRRMMVEKATTTFALADYSKFGTKAFVQVCPIEEIHTVICDGKAPKDMIVKLQEKGVNVIVVREVNKVFS</sequence>
<dbReference type="Gene3D" id="1.10.10.10">
    <property type="entry name" value="Winged helix-like DNA-binding domain superfamily/Winged helix DNA-binding domain"/>
    <property type="match status" value="1"/>
</dbReference>
<keyword evidence="3" id="KW-0804">Transcription</keyword>
<dbReference type="GO" id="GO:0003700">
    <property type="term" value="F:DNA-binding transcription factor activity"/>
    <property type="evidence" value="ECO:0007669"/>
    <property type="project" value="InterPro"/>
</dbReference>
<dbReference type="InterPro" id="IPR036390">
    <property type="entry name" value="WH_DNA-bd_sf"/>
</dbReference>
<dbReference type="PROSITE" id="PS51000">
    <property type="entry name" value="HTH_DEOR_2"/>
    <property type="match status" value="1"/>
</dbReference>
<dbReference type="Gene3D" id="3.40.50.1360">
    <property type="match status" value="1"/>
</dbReference>
<dbReference type="InterPro" id="IPR036388">
    <property type="entry name" value="WH-like_DNA-bd_sf"/>
</dbReference>
<dbReference type="GO" id="GO:0003677">
    <property type="term" value="F:DNA binding"/>
    <property type="evidence" value="ECO:0007669"/>
    <property type="project" value="UniProtKB-KW"/>
</dbReference>
<comment type="caution">
    <text evidence="5">The sequence shown here is derived from an EMBL/GenBank/DDBJ whole genome shotgun (WGS) entry which is preliminary data.</text>
</comment>
<evidence type="ECO:0000313" key="5">
    <source>
        <dbReference type="EMBL" id="NEY73460.1"/>
    </source>
</evidence>
<dbReference type="SUPFAM" id="SSF46785">
    <property type="entry name" value="Winged helix' DNA-binding domain"/>
    <property type="match status" value="1"/>
</dbReference>
<dbReference type="SMART" id="SM00420">
    <property type="entry name" value="HTH_DEOR"/>
    <property type="match status" value="1"/>
</dbReference>
<dbReference type="InterPro" id="IPR018356">
    <property type="entry name" value="Tscrpt_reg_HTH_DeoR_CS"/>
</dbReference>
<proteinExistence type="predicted"/>
<keyword evidence="1" id="KW-0805">Transcription regulation</keyword>
<dbReference type="RefSeq" id="WP_163181025.1">
    <property type="nucleotide sequence ID" value="NZ_JAAIWM010000007.1"/>
</dbReference>
<dbReference type="Proteomes" id="UP000481043">
    <property type="component" value="Unassembled WGS sequence"/>
</dbReference>
<dbReference type="PRINTS" id="PR00037">
    <property type="entry name" value="HTHLACR"/>
</dbReference>
<reference evidence="5 6" key="1">
    <citation type="submission" date="2020-02" db="EMBL/GenBank/DDBJ databases">
        <title>Bacillus aquiflavi sp. nov., isolated from yellow water of strong flavor Chinese baijiu in Yibin region of China.</title>
        <authorList>
            <person name="Xie J."/>
        </authorList>
    </citation>
    <scope>NUCLEOTIDE SEQUENCE [LARGE SCALE GENOMIC DNA]</scope>
    <source>
        <strain evidence="5 6">SA4</strain>
    </source>
</reference>